<dbReference type="Proteomes" id="UP000675554">
    <property type="component" value="Unassembled WGS sequence"/>
</dbReference>
<proteinExistence type="predicted"/>
<accession>A0A8T4IYH7</accession>
<gene>
    <name evidence="2" type="ORF">KDA82_28025</name>
</gene>
<reference evidence="2" key="1">
    <citation type="submission" date="2021-04" db="EMBL/GenBank/DDBJ databases">
        <title>Sequencing of actinobacteria type strains.</title>
        <authorList>
            <person name="Nguyen G.-S."/>
            <person name="Wentzel A."/>
        </authorList>
    </citation>
    <scope>NUCLEOTIDE SEQUENCE</scope>
    <source>
        <strain evidence="2">DSM 42095</strain>
    </source>
</reference>
<keyword evidence="1" id="KW-0812">Transmembrane</keyword>
<comment type="caution">
    <text evidence="2">The sequence shown here is derived from an EMBL/GenBank/DDBJ whole genome shotgun (WGS) entry which is preliminary data.</text>
</comment>
<feature type="transmembrane region" description="Helical" evidence="1">
    <location>
        <begin position="21"/>
        <end position="43"/>
    </location>
</feature>
<dbReference type="EMBL" id="JAGSMN010000742">
    <property type="protein sequence ID" value="MBR7676785.1"/>
    <property type="molecule type" value="Genomic_DNA"/>
</dbReference>
<evidence type="ECO:0000313" key="3">
    <source>
        <dbReference type="Proteomes" id="UP000675554"/>
    </source>
</evidence>
<organism evidence="2 3">
    <name type="scientific">Streptomyces daliensis</name>
    <dbReference type="NCBI Taxonomy" id="299421"/>
    <lineage>
        <taxon>Bacteria</taxon>
        <taxon>Bacillati</taxon>
        <taxon>Actinomycetota</taxon>
        <taxon>Actinomycetes</taxon>
        <taxon>Kitasatosporales</taxon>
        <taxon>Streptomycetaceae</taxon>
        <taxon>Streptomyces</taxon>
    </lineage>
</organism>
<sequence length="81" mass="8665">MLRSDRQLFSAASTGRPRVPRGGLITFLGVLCVAALITTLLTANGSTSDRQSATAAADTPADGKKTVGYFTNWSAYQRNYH</sequence>
<evidence type="ECO:0000256" key="1">
    <source>
        <dbReference type="SAM" id="Phobius"/>
    </source>
</evidence>
<evidence type="ECO:0000313" key="2">
    <source>
        <dbReference type="EMBL" id="MBR7676785.1"/>
    </source>
</evidence>
<name>A0A8T4IYH7_9ACTN</name>
<feature type="non-terminal residue" evidence="2">
    <location>
        <position position="81"/>
    </location>
</feature>
<keyword evidence="1" id="KW-1133">Transmembrane helix</keyword>
<keyword evidence="3" id="KW-1185">Reference proteome</keyword>
<keyword evidence="1" id="KW-0472">Membrane</keyword>
<dbReference type="AlphaFoldDB" id="A0A8T4IYH7"/>
<protein>
    <submittedName>
        <fullName evidence="2">Chitinase</fullName>
    </submittedName>
</protein>